<name>A0A6J8EFR1_MYTCO</name>
<organism evidence="1 2">
    <name type="scientific">Mytilus coruscus</name>
    <name type="common">Sea mussel</name>
    <dbReference type="NCBI Taxonomy" id="42192"/>
    <lineage>
        <taxon>Eukaryota</taxon>
        <taxon>Metazoa</taxon>
        <taxon>Spiralia</taxon>
        <taxon>Lophotrochozoa</taxon>
        <taxon>Mollusca</taxon>
        <taxon>Bivalvia</taxon>
        <taxon>Autobranchia</taxon>
        <taxon>Pteriomorphia</taxon>
        <taxon>Mytilida</taxon>
        <taxon>Mytiloidea</taxon>
        <taxon>Mytilidae</taxon>
        <taxon>Mytilinae</taxon>
        <taxon>Mytilus</taxon>
    </lineage>
</organism>
<evidence type="ECO:0008006" key="3">
    <source>
        <dbReference type="Google" id="ProtNLM"/>
    </source>
</evidence>
<protein>
    <recommendedName>
        <fullName evidence="3">DZIP3-like HEPN domain-containing protein</fullName>
    </recommendedName>
</protein>
<proteinExistence type="predicted"/>
<keyword evidence="2" id="KW-1185">Reference proteome</keyword>
<accession>A0A6J8EFR1</accession>
<dbReference type="OrthoDB" id="6172988at2759"/>
<dbReference type="Proteomes" id="UP000507470">
    <property type="component" value="Unassembled WGS sequence"/>
</dbReference>
<gene>
    <name evidence="1" type="ORF">MCOR_51214</name>
</gene>
<sequence length="383" mass="44255">MFLERNKHYLFHDFFSYVQCCECSKNSIDVPSKKERLNKSQFLKLFDINPPTEQDHFQTGRHDEIIKDCLCRIDAKRSNDVDCMDIPMMYEIIQSCFLNNRKAFHGNPKFLKTIKETRNFLAHAPALRISKSEFDSYLAETEKAILGIASAVGSYVTKLYKRKIDAFKKNALSLDKIKEIIESSADEVKKNLQLLIDDQKKNTVLAQHVKDEIIEQLIKHKDVKKCRVKWRLETPDAWNLTEIKETLEKFSGVLRPWFEIEFIHVGSLVIKTLVPKQVLGNRDQMKKSVQSFLEKVVEVCQINTELTTVIKVDLVVSDESDTTVKGTEIQPARVKQPDKGNECDNCQQKDEIISALKEKIYGKYSPVYASYSLTVLFAYNINI</sequence>
<evidence type="ECO:0000313" key="1">
    <source>
        <dbReference type="EMBL" id="CAC5418803.1"/>
    </source>
</evidence>
<dbReference type="EMBL" id="CACVKT020008950">
    <property type="protein sequence ID" value="CAC5418803.1"/>
    <property type="molecule type" value="Genomic_DNA"/>
</dbReference>
<reference evidence="1 2" key="1">
    <citation type="submission" date="2020-06" db="EMBL/GenBank/DDBJ databases">
        <authorList>
            <person name="Li R."/>
            <person name="Bekaert M."/>
        </authorList>
    </citation>
    <scope>NUCLEOTIDE SEQUENCE [LARGE SCALE GENOMIC DNA]</scope>
    <source>
        <strain evidence="2">wild</strain>
    </source>
</reference>
<evidence type="ECO:0000313" key="2">
    <source>
        <dbReference type="Proteomes" id="UP000507470"/>
    </source>
</evidence>
<dbReference type="AlphaFoldDB" id="A0A6J8EFR1"/>